<evidence type="ECO:0000313" key="3">
    <source>
        <dbReference type="EMBL" id="KAB7513388.1"/>
    </source>
</evidence>
<organism evidence="3 8">
    <name type="scientific">Halosegnis rubeus</name>
    <dbReference type="NCBI Taxonomy" id="2212850"/>
    <lineage>
        <taxon>Archaea</taxon>
        <taxon>Methanobacteriati</taxon>
        <taxon>Methanobacteriota</taxon>
        <taxon>Stenosarchaea group</taxon>
        <taxon>Halobacteria</taxon>
        <taxon>Halobacteriales</taxon>
        <taxon>Natronomonadaceae</taxon>
        <taxon>Halosegnis</taxon>
    </lineage>
</organism>
<sequence length="168" mass="19048">MRDNDGHQFGRLPATERDREVEGRPTREAVVDFWQERYGIPAATWGDYSFWERGSGKIWAFHGEVPSPARIQGLGMSVLRTDHEHWKPTTNAAQRFGGLATDCVIHLEEAEATAFLAGHDQEIDRWDGDWGYLVVTHDIGGEQEPIGTGLYLYGELRSQIPKGRQRDL</sequence>
<evidence type="ECO:0000259" key="2">
    <source>
        <dbReference type="Pfam" id="PF23437"/>
    </source>
</evidence>
<feature type="region of interest" description="Disordered" evidence="1">
    <location>
        <begin position="1"/>
        <end position="25"/>
    </location>
</feature>
<evidence type="ECO:0000256" key="1">
    <source>
        <dbReference type="SAM" id="MobiDB-lite"/>
    </source>
</evidence>
<dbReference type="Proteomes" id="UP000326865">
    <property type="component" value="Unassembled WGS sequence"/>
</dbReference>
<protein>
    <recommendedName>
        <fullName evidence="2">DUF7122 domain-containing protein</fullName>
    </recommendedName>
</protein>
<name>A0A5N5U4H2_9EURY</name>
<dbReference type="OrthoDB" id="50259at2157"/>
<dbReference type="EMBL" id="QKKZ01000004">
    <property type="protein sequence ID" value="KAB7513388.1"/>
    <property type="molecule type" value="Genomic_DNA"/>
</dbReference>
<accession>A0A5N5U4H2</accession>
<dbReference type="Proteomes" id="UP000326207">
    <property type="component" value="Unassembled WGS sequence"/>
</dbReference>
<dbReference type="Proteomes" id="UP000326302">
    <property type="component" value="Unassembled WGS sequence"/>
</dbReference>
<accession>A0A5N5UIC4</accession>
<dbReference type="EMBL" id="QJOW01000001">
    <property type="protein sequence ID" value="KAB7518396.1"/>
    <property type="molecule type" value="Genomic_DNA"/>
</dbReference>
<dbReference type="AlphaFoldDB" id="A0A5N5U4H2"/>
<evidence type="ECO:0000313" key="5">
    <source>
        <dbReference type="EMBL" id="KAB7518396.1"/>
    </source>
</evidence>
<evidence type="ECO:0000313" key="7">
    <source>
        <dbReference type="Proteomes" id="UP000326302"/>
    </source>
</evidence>
<comment type="caution">
    <text evidence="3">The sequence shown here is derived from an EMBL/GenBank/DDBJ whole genome shotgun (WGS) entry which is preliminary data.</text>
</comment>
<keyword evidence="8" id="KW-1185">Reference proteome</keyword>
<gene>
    <name evidence="3" type="ORF">DM867_10435</name>
    <name evidence="5" type="ORF">DMP03_03300</name>
    <name evidence="4" type="ORF">DP108_10180</name>
</gene>
<dbReference type="RefSeq" id="WP_152119287.1">
    <property type="nucleotide sequence ID" value="NZ_QJOW01000001.1"/>
</dbReference>
<feature type="domain" description="DUF7122" evidence="2">
    <location>
        <begin position="2"/>
        <end position="75"/>
    </location>
</feature>
<dbReference type="InterPro" id="IPR055546">
    <property type="entry name" value="DUF7122"/>
</dbReference>
<accession>A0A5N5UI23</accession>
<evidence type="ECO:0000313" key="6">
    <source>
        <dbReference type="Proteomes" id="UP000326207"/>
    </source>
</evidence>
<reference evidence="6 7" key="1">
    <citation type="submission" date="2019-10" db="EMBL/GenBank/DDBJ databases">
        <title>Unraveling microbial dark matter from salterns through culturing: the case of the genus Halosegnis.</title>
        <authorList>
            <person name="Duran-Viseras A."/>
            <person name="Andrei A.-S."/>
            <person name="Vera-Gargallo B."/>
            <person name="Ghai R."/>
            <person name="Sanchez-Porro C."/>
            <person name="Ventosa A."/>
        </authorList>
    </citation>
    <scope>NUCLEOTIDE SEQUENCE [LARGE SCALE GENOMIC DNA]</scope>
    <source>
        <strain evidence="5 7">F17-44</strain>
        <strain evidence="3 8">F18-79</strain>
        <strain evidence="4 6">F19-13</strain>
    </source>
</reference>
<dbReference type="EMBL" id="QMDY01000005">
    <property type="protein sequence ID" value="KAB7517371.1"/>
    <property type="molecule type" value="Genomic_DNA"/>
</dbReference>
<dbReference type="Pfam" id="PF23437">
    <property type="entry name" value="DUF7122"/>
    <property type="match status" value="1"/>
</dbReference>
<proteinExistence type="predicted"/>
<evidence type="ECO:0000313" key="8">
    <source>
        <dbReference type="Proteomes" id="UP000326865"/>
    </source>
</evidence>
<evidence type="ECO:0000313" key="4">
    <source>
        <dbReference type="EMBL" id="KAB7517371.1"/>
    </source>
</evidence>